<dbReference type="PANTHER" id="PTHR13390:SF0">
    <property type="entry name" value="LIPID DROPLET-ASSOCIATED HYDROLASE"/>
    <property type="match status" value="1"/>
</dbReference>
<keyword evidence="4" id="KW-0378">Hydrolase</keyword>
<dbReference type="AlphaFoldDB" id="A0AAX4JXY1"/>
<evidence type="ECO:0000256" key="1">
    <source>
        <dbReference type="ARBA" id="ARBA00004502"/>
    </source>
</evidence>
<comment type="subcellular location">
    <subcellularLocation>
        <location evidence="1">Lipid droplet</location>
    </subcellularLocation>
</comment>
<dbReference type="GO" id="GO:0005811">
    <property type="term" value="C:lipid droplet"/>
    <property type="evidence" value="ECO:0007669"/>
    <property type="project" value="UniProtKB-SubCell"/>
</dbReference>
<evidence type="ECO:0000313" key="5">
    <source>
        <dbReference type="EMBL" id="WWC89420.1"/>
    </source>
</evidence>
<protein>
    <recommendedName>
        <fullName evidence="7">AB hydrolase-1 domain-containing protein</fullName>
    </recommendedName>
</protein>
<comment type="similarity">
    <text evidence="2">Belongs to the AB hydrolase superfamily. LDAH family.</text>
</comment>
<dbReference type="Pfam" id="PF10230">
    <property type="entry name" value="LIDHydrolase"/>
    <property type="match status" value="1"/>
</dbReference>
<dbReference type="GO" id="GO:0016298">
    <property type="term" value="F:lipase activity"/>
    <property type="evidence" value="ECO:0007669"/>
    <property type="project" value="InterPro"/>
</dbReference>
<dbReference type="PANTHER" id="PTHR13390">
    <property type="entry name" value="LIPASE"/>
    <property type="match status" value="1"/>
</dbReference>
<organism evidence="5 6">
    <name type="scientific">Kwoniella dendrophila CBS 6074</name>
    <dbReference type="NCBI Taxonomy" id="1295534"/>
    <lineage>
        <taxon>Eukaryota</taxon>
        <taxon>Fungi</taxon>
        <taxon>Dikarya</taxon>
        <taxon>Basidiomycota</taxon>
        <taxon>Agaricomycotina</taxon>
        <taxon>Tremellomycetes</taxon>
        <taxon>Tremellales</taxon>
        <taxon>Cryptococcaceae</taxon>
        <taxon>Kwoniella</taxon>
    </lineage>
</organism>
<evidence type="ECO:0000313" key="6">
    <source>
        <dbReference type="Proteomes" id="UP001355207"/>
    </source>
</evidence>
<dbReference type="InterPro" id="IPR029058">
    <property type="entry name" value="AB_hydrolase_fold"/>
</dbReference>
<proteinExistence type="inferred from homology"/>
<reference evidence="5 6" key="1">
    <citation type="submission" date="2024-01" db="EMBL/GenBank/DDBJ databases">
        <title>Comparative genomics of Cryptococcus and Kwoniella reveals pathogenesis evolution and contrasting modes of karyotype evolution via chromosome fusion or intercentromeric recombination.</title>
        <authorList>
            <person name="Coelho M.A."/>
            <person name="David-Palma M."/>
            <person name="Shea T."/>
            <person name="Bowers K."/>
            <person name="McGinley-Smith S."/>
            <person name="Mohammad A.W."/>
            <person name="Gnirke A."/>
            <person name="Yurkov A.M."/>
            <person name="Nowrousian M."/>
            <person name="Sun S."/>
            <person name="Cuomo C.A."/>
            <person name="Heitman J."/>
        </authorList>
    </citation>
    <scope>NUCLEOTIDE SEQUENCE [LARGE SCALE GENOMIC DNA]</scope>
    <source>
        <strain evidence="5 6">CBS 6074</strain>
    </source>
</reference>
<dbReference type="Gene3D" id="3.40.50.1820">
    <property type="entry name" value="alpha/beta hydrolase"/>
    <property type="match status" value="1"/>
</dbReference>
<dbReference type="Proteomes" id="UP001355207">
    <property type="component" value="Chromosome 5"/>
</dbReference>
<dbReference type="GO" id="GO:0019915">
    <property type="term" value="P:lipid storage"/>
    <property type="evidence" value="ECO:0007669"/>
    <property type="project" value="InterPro"/>
</dbReference>
<dbReference type="GeneID" id="91095014"/>
<name>A0AAX4JXY1_9TREE</name>
<dbReference type="InterPro" id="IPR019363">
    <property type="entry name" value="LDAH"/>
</dbReference>
<keyword evidence="6" id="KW-1185">Reference proteome</keyword>
<evidence type="ECO:0000256" key="2">
    <source>
        <dbReference type="ARBA" id="ARBA00008300"/>
    </source>
</evidence>
<evidence type="ECO:0008006" key="7">
    <source>
        <dbReference type="Google" id="ProtNLM"/>
    </source>
</evidence>
<dbReference type="SUPFAM" id="SSF53474">
    <property type="entry name" value="alpha/beta-Hydrolases"/>
    <property type="match status" value="1"/>
</dbReference>
<sequence length="354" mass="39825">MDERLAFLRQEPPSESPLSCSFIHQAPYASGEVELNYWPPKRGTSLPPDHLILFILGNPGLLGYYPPFLTHLHRSLPESHAILATSHIGHSVNVPSPKEPLDLPQQLESKIELVESLREYLDNWSEESGQSSSNPRISLMGHSVGAWLSCEIMKRLNKRDNPKEWPVSSGYLLFPTLGWISNTWNGWTLWPIFRRPVKPLLPLLSPLLRPILPFTSLPSTSLSLVKSPEVIKHVLHLSRSEMDLIRDLDLDWFDSQRLDDDNQRGLFGVWADNNMDGWVGKDGPLVQDALGWEEGGRVKMLEGVPHAFCLTQENSEIVAEVVAKWINPSSENDQAKATFKTGQKDPLGADIIPM</sequence>
<gene>
    <name evidence="5" type="ORF">L201_004344</name>
</gene>
<evidence type="ECO:0000256" key="3">
    <source>
        <dbReference type="ARBA" id="ARBA00022677"/>
    </source>
</evidence>
<dbReference type="RefSeq" id="XP_066076183.1">
    <property type="nucleotide sequence ID" value="XM_066220086.1"/>
</dbReference>
<dbReference type="EMBL" id="CP144102">
    <property type="protein sequence ID" value="WWC89420.1"/>
    <property type="molecule type" value="Genomic_DNA"/>
</dbReference>
<accession>A0AAX4JXY1</accession>
<keyword evidence="3" id="KW-0551">Lipid droplet</keyword>
<evidence type="ECO:0000256" key="4">
    <source>
        <dbReference type="ARBA" id="ARBA00022801"/>
    </source>
</evidence>